<evidence type="ECO:0000256" key="5">
    <source>
        <dbReference type="PROSITE-ProRule" id="PRU00182"/>
    </source>
</evidence>
<name>A0A2K9BUT7_9MOLU</name>
<dbReference type="InterPro" id="IPR020103">
    <property type="entry name" value="PsdUridine_synth_cat_dom_sf"/>
</dbReference>
<protein>
    <recommendedName>
        <fullName evidence="6">Pseudouridine synthase</fullName>
        <ecNumber evidence="6">5.4.99.-</ecNumber>
    </recommendedName>
</protein>
<dbReference type="InterPro" id="IPR006224">
    <property type="entry name" value="PsdUridine_synth_RluA-like_CS"/>
</dbReference>
<dbReference type="Gene3D" id="3.30.2350.10">
    <property type="entry name" value="Pseudouridine synthase"/>
    <property type="match status" value="1"/>
</dbReference>
<dbReference type="EC" id="5.4.99.-" evidence="6"/>
<evidence type="ECO:0000313" key="9">
    <source>
        <dbReference type="Proteomes" id="UP000233419"/>
    </source>
</evidence>
<feature type="domain" description="RNA-binding S4" evidence="7">
    <location>
        <begin position="14"/>
        <end position="82"/>
    </location>
</feature>
<dbReference type="InterPro" id="IPR036986">
    <property type="entry name" value="S4_RNA-bd_sf"/>
</dbReference>
<dbReference type="SUPFAM" id="SSF55174">
    <property type="entry name" value="Alpha-L RNA-binding motif"/>
    <property type="match status" value="1"/>
</dbReference>
<evidence type="ECO:0000259" key="7">
    <source>
        <dbReference type="SMART" id="SM00363"/>
    </source>
</evidence>
<dbReference type="RefSeq" id="WP_027048163.1">
    <property type="nucleotide sequence ID" value="NZ_CP025257.1"/>
</dbReference>
<dbReference type="InterPro" id="IPR002942">
    <property type="entry name" value="S4_RNA-bd"/>
</dbReference>
<dbReference type="GO" id="GO:0120159">
    <property type="term" value="F:rRNA pseudouridine synthase activity"/>
    <property type="evidence" value="ECO:0007669"/>
    <property type="project" value="UniProtKB-ARBA"/>
</dbReference>
<dbReference type="NCBIfam" id="TIGR00005">
    <property type="entry name" value="rluA_subfam"/>
    <property type="match status" value="1"/>
</dbReference>
<sequence>MEKQIKIIAKAKSNRLDKYLAEALKEEHDLSRAFIQKLIKDQNIQINGIFAESQKVNIAENDVITITIPAPKSTEVIAEKIDFEIIYQDQDILVINKPNNIVVHPGAGNTSGTLVNGLLEAIDDLSSIGGVERPGIVHRLDRQTTGLLIVAKNDKAHKVMSQMLVDHEVYKEYQALVWGVISENKGIIDAPIGRHQNDRKKMMVTNKNAKHAKTNFEVIERFDNASLVRCSIETGRTHQIRVHFNFIKHPIMGDPMYGRLTDKDTNWGQYLHAYKLVFNHPITNERMEFIADLPKEFSDKIKELKGEA</sequence>
<dbReference type="OrthoDB" id="9807829at2"/>
<dbReference type="EMBL" id="CP025257">
    <property type="protein sequence ID" value="AUF83480.1"/>
    <property type="molecule type" value="Genomic_DNA"/>
</dbReference>
<dbReference type="CDD" id="cd00165">
    <property type="entry name" value="S4"/>
    <property type="match status" value="1"/>
</dbReference>
<dbReference type="InterPro" id="IPR006145">
    <property type="entry name" value="PsdUridine_synth_RsuA/RluA"/>
</dbReference>
<proteinExistence type="inferred from homology"/>
<keyword evidence="9" id="KW-1185">Reference proteome</keyword>
<dbReference type="SUPFAM" id="SSF55120">
    <property type="entry name" value="Pseudouridine synthase"/>
    <property type="match status" value="1"/>
</dbReference>
<evidence type="ECO:0000256" key="3">
    <source>
        <dbReference type="ARBA" id="ARBA00023235"/>
    </source>
</evidence>
<evidence type="ECO:0000256" key="1">
    <source>
        <dbReference type="ARBA" id="ARBA00000073"/>
    </source>
</evidence>
<dbReference type="InterPro" id="IPR006225">
    <property type="entry name" value="PsdUridine_synth_RluC/D"/>
</dbReference>
<dbReference type="GO" id="GO:0003723">
    <property type="term" value="F:RNA binding"/>
    <property type="evidence" value="ECO:0007669"/>
    <property type="project" value="UniProtKB-KW"/>
</dbReference>
<evidence type="ECO:0000256" key="4">
    <source>
        <dbReference type="PIRSR" id="PIRSR606225-1"/>
    </source>
</evidence>
<keyword evidence="5" id="KW-0694">RNA-binding</keyword>
<evidence type="ECO:0000256" key="6">
    <source>
        <dbReference type="RuleBase" id="RU362028"/>
    </source>
</evidence>
<reference evidence="8 9" key="1">
    <citation type="submission" date="2017-12" db="EMBL/GenBank/DDBJ databases">
        <title>Mesoplasma syrphidae YJS, Complete Genome.</title>
        <authorList>
            <person name="Knight T.F."/>
            <person name="Citino T."/>
            <person name="Rubinstein R."/>
            <person name="Neuschaefer Z."/>
        </authorList>
    </citation>
    <scope>NUCLEOTIDE SEQUENCE [LARGE SCALE GENOMIC DNA]</scope>
    <source>
        <strain evidence="8 9">YJS</strain>
    </source>
</reference>
<organism evidence="8 9">
    <name type="scientific">Mesoplasma syrphidae</name>
    <dbReference type="NCBI Taxonomy" id="225999"/>
    <lineage>
        <taxon>Bacteria</taxon>
        <taxon>Bacillati</taxon>
        <taxon>Mycoplasmatota</taxon>
        <taxon>Mollicutes</taxon>
        <taxon>Entomoplasmatales</taxon>
        <taxon>Entomoplasmataceae</taxon>
        <taxon>Mesoplasma</taxon>
    </lineage>
</organism>
<dbReference type="Proteomes" id="UP000233419">
    <property type="component" value="Chromosome"/>
</dbReference>
<dbReference type="PANTHER" id="PTHR21600">
    <property type="entry name" value="MITOCHONDRIAL RNA PSEUDOURIDINE SYNTHASE"/>
    <property type="match status" value="1"/>
</dbReference>
<dbReference type="KEGG" id="msyr:CXP39_01535"/>
<dbReference type="GO" id="GO:0000455">
    <property type="term" value="P:enzyme-directed rRNA pseudouridine synthesis"/>
    <property type="evidence" value="ECO:0007669"/>
    <property type="project" value="UniProtKB-ARBA"/>
</dbReference>
<comment type="function">
    <text evidence="6">Responsible for synthesis of pseudouridine from uracil.</text>
</comment>
<comment type="similarity">
    <text evidence="2 6">Belongs to the pseudouridine synthase RluA family.</text>
</comment>
<feature type="active site" evidence="4">
    <location>
        <position position="141"/>
    </location>
</feature>
<gene>
    <name evidence="8" type="ORF">CXP39_01535</name>
</gene>
<keyword evidence="3 6" id="KW-0413">Isomerase</keyword>
<evidence type="ECO:0000313" key="8">
    <source>
        <dbReference type="EMBL" id="AUF83480.1"/>
    </source>
</evidence>
<dbReference type="PROSITE" id="PS01129">
    <property type="entry name" value="PSI_RLU"/>
    <property type="match status" value="1"/>
</dbReference>
<dbReference type="SMART" id="SM00363">
    <property type="entry name" value="S4"/>
    <property type="match status" value="1"/>
</dbReference>
<dbReference type="Gene3D" id="3.10.290.10">
    <property type="entry name" value="RNA-binding S4 domain"/>
    <property type="match status" value="1"/>
</dbReference>
<dbReference type="InterPro" id="IPR050188">
    <property type="entry name" value="RluA_PseudoU_synthase"/>
</dbReference>
<dbReference type="AlphaFoldDB" id="A0A2K9BUT7"/>
<accession>A0A2K9BUT7</accession>
<comment type="catalytic activity">
    <reaction evidence="1 6">
        <text>a uridine in RNA = a pseudouridine in RNA</text>
        <dbReference type="Rhea" id="RHEA:48348"/>
        <dbReference type="Rhea" id="RHEA-COMP:12068"/>
        <dbReference type="Rhea" id="RHEA-COMP:12069"/>
        <dbReference type="ChEBI" id="CHEBI:65314"/>
        <dbReference type="ChEBI" id="CHEBI:65315"/>
    </reaction>
</comment>
<evidence type="ECO:0000256" key="2">
    <source>
        <dbReference type="ARBA" id="ARBA00010876"/>
    </source>
</evidence>
<dbReference type="PROSITE" id="PS50889">
    <property type="entry name" value="S4"/>
    <property type="match status" value="1"/>
</dbReference>
<dbReference type="CDD" id="cd02869">
    <property type="entry name" value="PseudoU_synth_RluA_like"/>
    <property type="match status" value="1"/>
</dbReference>
<dbReference type="PANTHER" id="PTHR21600:SF44">
    <property type="entry name" value="RIBOSOMAL LARGE SUBUNIT PSEUDOURIDINE SYNTHASE D"/>
    <property type="match status" value="1"/>
</dbReference>
<dbReference type="Pfam" id="PF00849">
    <property type="entry name" value="PseudoU_synth_2"/>
    <property type="match status" value="1"/>
</dbReference>